<evidence type="ECO:0000313" key="3">
    <source>
        <dbReference type="Proteomes" id="UP000247409"/>
    </source>
</evidence>
<accession>A0A2V3IDH8</accession>
<protein>
    <recommendedName>
        <fullName evidence="1">Ig-like domain-containing protein</fullName>
    </recommendedName>
</protein>
<reference evidence="2 3" key="1">
    <citation type="journal article" date="2018" name="Mol. Biol. Evol.">
        <title>Analysis of the draft genome of the red seaweed Gracilariopsis chorda provides insights into genome size evolution in Rhodophyta.</title>
        <authorList>
            <person name="Lee J."/>
            <person name="Yang E.C."/>
            <person name="Graf L."/>
            <person name="Yang J.H."/>
            <person name="Qiu H."/>
            <person name="Zel Zion U."/>
            <person name="Chan C.X."/>
            <person name="Stephens T.G."/>
            <person name="Weber A.P.M."/>
            <person name="Boo G.H."/>
            <person name="Boo S.M."/>
            <person name="Kim K.M."/>
            <person name="Shin Y."/>
            <person name="Jung M."/>
            <person name="Lee S.J."/>
            <person name="Yim H.S."/>
            <person name="Lee J.H."/>
            <person name="Bhattacharya D."/>
            <person name="Yoon H.S."/>
        </authorList>
    </citation>
    <scope>NUCLEOTIDE SEQUENCE [LARGE SCALE GENOMIC DNA]</scope>
    <source>
        <strain evidence="2 3">SKKU-2015</strain>
        <tissue evidence="2">Whole body</tissue>
    </source>
</reference>
<dbReference type="Proteomes" id="UP000247409">
    <property type="component" value="Unassembled WGS sequence"/>
</dbReference>
<dbReference type="PROSITE" id="PS50835">
    <property type="entry name" value="IG_LIKE"/>
    <property type="match status" value="1"/>
</dbReference>
<keyword evidence="3" id="KW-1185">Reference proteome</keyword>
<dbReference type="EMBL" id="NBIV01000357">
    <property type="protein sequence ID" value="PXF40117.1"/>
    <property type="molecule type" value="Genomic_DNA"/>
</dbReference>
<dbReference type="AlphaFoldDB" id="A0A2V3IDH8"/>
<proteinExistence type="predicted"/>
<comment type="caution">
    <text evidence="2">The sequence shown here is derived from an EMBL/GenBank/DDBJ whole genome shotgun (WGS) entry which is preliminary data.</text>
</comment>
<name>A0A2V3IDH8_9FLOR</name>
<dbReference type="InterPro" id="IPR007110">
    <property type="entry name" value="Ig-like_dom"/>
</dbReference>
<organism evidence="2 3">
    <name type="scientific">Gracilariopsis chorda</name>
    <dbReference type="NCBI Taxonomy" id="448386"/>
    <lineage>
        <taxon>Eukaryota</taxon>
        <taxon>Rhodophyta</taxon>
        <taxon>Florideophyceae</taxon>
        <taxon>Rhodymeniophycidae</taxon>
        <taxon>Gracilariales</taxon>
        <taxon>Gracilariaceae</taxon>
        <taxon>Gracilariopsis</taxon>
    </lineage>
</organism>
<evidence type="ECO:0000313" key="2">
    <source>
        <dbReference type="EMBL" id="PXF40117.1"/>
    </source>
</evidence>
<sequence>MALSGSVWLRVDEGYSNVGAKLFGNQKTQLPVTVYYDVNNGRAVEAGIVARETVTTQPEEVNSSDFSLPSEINAGEVAEAQRRYKSHPDNVPQLGEEGTGPTWDGRYFFNLTGDYKSSDSHSEKIVELMAYCTFEANNGGEGDSITVFSCMYVSGTPIDNNNYITVTLTPKPSIDITWETAAFEEDQKLNECTYYQYVASYKDSSYSCTVDFENSTTTIEDKDDRRDKPLNYLTTNPVTGTDVGSGGFYDFGFRGGKGGVNKVARAIAHGFVAAGTVTQQMDHGDKLFYSFKRDGTCFGSAASFWVKNGYLPNSLAGHEWFDENYVYTVMDIYGGISKLVLTPDLDSDNDTGHGHARITHAYEVIED</sequence>
<evidence type="ECO:0000259" key="1">
    <source>
        <dbReference type="PROSITE" id="PS50835"/>
    </source>
</evidence>
<gene>
    <name evidence="2" type="ORF">BWQ96_10178</name>
</gene>
<feature type="domain" description="Ig-like" evidence="1">
    <location>
        <begin position="123"/>
        <end position="220"/>
    </location>
</feature>